<reference evidence="2" key="1">
    <citation type="submission" date="2023-07" db="EMBL/GenBank/DDBJ databases">
        <title>Comparative genomics of wheat-associated soil bacteria to identify genetic determinants of phenazine resistance.</title>
        <authorList>
            <person name="Mouncey N."/>
        </authorList>
    </citation>
    <scope>NUCLEOTIDE SEQUENCE</scope>
    <source>
        <strain evidence="2">V4I22</strain>
    </source>
</reference>
<evidence type="ECO:0008006" key="4">
    <source>
        <dbReference type="Google" id="ProtNLM"/>
    </source>
</evidence>
<sequence>MRIKRIFVTVSVALAAVVATAGSASAYTYPTSECGPGQVCLYYNSSSSGFGAVFKQSSNISNYSGYYFSAGKNGSSGAGLSVKNNVAAVDNRSDGSYFSLFYNSGYDCSVACMQIGPNNAVDIPEPMKNDNASGRYGEAP</sequence>
<accession>A0AAW8FGE9</accession>
<name>A0AAW8FGE9_9ACTN</name>
<dbReference type="AlphaFoldDB" id="A0AAW8FGE9"/>
<gene>
    <name evidence="2" type="ORF">QFZ22_005211</name>
</gene>
<evidence type="ECO:0000256" key="1">
    <source>
        <dbReference type="SAM" id="SignalP"/>
    </source>
</evidence>
<evidence type="ECO:0000313" key="2">
    <source>
        <dbReference type="EMBL" id="MDQ0909226.1"/>
    </source>
</evidence>
<feature type="signal peptide" evidence="1">
    <location>
        <begin position="1"/>
        <end position="26"/>
    </location>
</feature>
<proteinExistence type="predicted"/>
<feature type="chain" id="PRO_5043375870" description="Peptidase inhibitor family I36" evidence="1">
    <location>
        <begin position="27"/>
        <end position="140"/>
    </location>
</feature>
<dbReference type="Proteomes" id="UP001234216">
    <property type="component" value="Unassembled WGS sequence"/>
</dbReference>
<dbReference type="RefSeq" id="WP_306978861.1">
    <property type="nucleotide sequence ID" value="NZ_JAUSZV010000005.1"/>
</dbReference>
<protein>
    <recommendedName>
        <fullName evidence="4">Peptidase inhibitor family I36</fullName>
    </recommendedName>
</protein>
<comment type="caution">
    <text evidence="2">The sequence shown here is derived from an EMBL/GenBank/DDBJ whole genome shotgun (WGS) entry which is preliminary data.</text>
</comment>
<organism evidence="2 3">
    <name type="scientific">Streptomyces canus</name>
    <dbReference type="NCBI Taxonomy" id="58343"/>
    <lineage>
        <taxon>Bacteria</taxon>
        <taxon>Bacillati</taxon>
        <taxon>Actinomycetota</taxon>
        <taxon>Actinomycetes</taxon>
        <taxon>Kitasatosporales</taxon>
        <taxon>Streptomycetaceae</taxon>
        <taxon>Streptomyces</taxon>
        <taxon>Streptomyces aurantiacus group</taxon>
    </lineage>
</organism>
<dbReference type="EMBL" id="JAUSZV010000005">
    <property type="protein sequence ID" value="MDQ0909226.1"/>
    <property type="molecule type" value="Genomic_DNA"/>
</dbReference>
<keyword evidence="1" id="KW-0732">Signal</keyword>
<evidence type="ECO:0000313" key="3">
    <source>
        <dbReference type="Proteomes" id="UP001234216"/>
    </source>
</evidence>